<evidence type="ECO:0000256" key="1">
    <source>
        <dbReference type="ARBA" id="ARBA00022603"/>
    </source>
</evidence>
<proteinExistence type="predicted"/>
<dbReference type="PANTHER" id="PTHR43861">
    <property type="entry name" value="TRANS-ACONITATE 2-METHYLTRANSFERASE-RELATED"/>
    <property type="match status" value="1"/>
</dbReference>
<dbReference type="Proteomes" id="UP000320580">
    <property type="component" value="Chromosome"/>
</dbReference>
<dbReference type="CDD" id="cd02440">
    <property type="entry name" value="AdoMet_MTases"/>
    <property type="match status" value="1"/>
</dbReference>
<dbReference type="GO" id="GO:0008168">
    <property type="term" value="F:methyltransferase activity"/>
    <property type="evidence" value="ECO:0007669"/>
    <property type="project" value="UniProtKB-KW"/>
</dbReference>
<feature type="domain" description="Methyltransferase" evidence="3">
    <location>
        <begin position="46"/>
        <end position="130"/>
    </location>
</feature>
<dbReference type="OrthoDB" id="22151at2"/>
<sequence length="214" mass="23756">MSLETYWNRYAENPITIEESMGNGFGWTQYPGHGPGEELLGQPTRVLELGCGTGDSLAHLTRKGIEGVGVDLSSRQVEYAKERWGHQPGTRFVCADALEFLTDAPDEFDAVYSNWGALWFSDPRAWAPAVRARLTDRGLLVFSCAPPVEGCYGAQGMYGNGFRGEVTPVLRWAYPPETWQEILHEVGFAEVYAKIFEAPDPRNLGTLIVQAHVM</sequence>
<keyword evidence="2 4" id="KW-0808">Transferase</keyword>
<protein>
    <submittedName>
        <fullName evidence="4">Class I SAM-dependent methyltransferase</fullName>
    </submittedName>
</protein>
<dbReference type="InterPro" id="IPR029063">
    <property type="entry name" value="SAM-dependent_MTases_sf"/>
</dbReference>
<dbReference type="SUPFAM" id="SSF53335">
    <property type="entry name" value="S-adenosyl-L-methionine-dependent methyltransferases"/>
    <property type="match status" value="1"/>
</dbReference>
<organism evidence="4 5">
    <name type="scientific">Streptomyces qinzhouensis</name>
    <dbReference type="NCBI Taxonomy" id="2599401"/>
    <lineage>
        <taxon>Bacteria</taxon>
        <taxon>Bacillati</taxon>
        <taxon>Actinomycetota</taxon>
        <taxon>Actinomycetes</taxon>
        <taxon>Kitasatosporales</taxon>
        <taxon>Streptomycetaceae</taxon>
        <taxon>Streptomyces</taxon>
    </lineage>
</organism>
<dbReference type="Pfam" id="PF13649">
    <property type="entry name" value="Methyltransf_25"/>
    <property type="match status" value="1"/>
</dbReference>
<keyword evidence="5" id="KW-1185">Reference proteome</keyword>
<evidence type="ECO:0000313" key="5">
    <source>
        <dbReference type="Proteomes" id="UP000320580"/>
    </source>
</evidence>
<dbReference type="InterPro" id="IPR041698">
    <property type="entry name" value="Methyltransf_25"/>
</dbReference>
<keyword evidence="1 4" id="KW-0489">Methyltransferase</keyword>
<dbReference type="GO" id="GO:0032259">
    <property type="term" value="P:methylation"/>
    <property type="evidence" value="ECO:0007669"/>
    <property type="project" value="UniProtKB-KW"/>
</dbReference>
<gene>
    <name evidence="4" type="ORF">FQU76_10755</name>
</gene>
<dbReference type="GO" id="GO:0017000">
    <property type="term" value="P:antibiotic biosynthetic process"/>
    <property type="evidence" value="ECO:0007669"/>
    <property type="project" value="UniProtKB-ARBA"/>
</dbReference>
<evidence type="ECO:0000259" key="3">
    <source>
        <dbReference type="Pfam" id="PF13649"/>
    </source>
</evidence>
<dbReference type="RefSeq" id="WP_146480210.1">
    <property type="nucleotide sequence ID" value="NZ_CP042266.1"/>
</dbReference>
<evidence type="ECO:0000313" key="4">
    <source>
        <dbReference type="EMBL" id="QDY76920.1"/>
    </source>
</evidence>
<dbReference type="KEGG" id="sqz:FQU76_10755"/>
<reference evidence="4 5" key="1">
    <citation type="submission" date="2019-07" db="EMBL/GenBank/DDBJ databases">
        <authorList>
            <person name="Zhu P."/>
        </authorList>
    </citation>
    <scope>NUCLEOTIDE SEQUENCE [LARGE SCALE GENOMIC DNA]</scope>
    <source>
        <strain evidence="4 5">SSL-25</strain>
    </source>
</reference>
<accession>A0A5B8JGP7</accession>
<dbReference type="Gene3D" id="3.40.50.150">
    <property type="entry name" value="Vaccinia Virus protein VP39"/>
    <property type="match status" value="1"/>
</dbReference>
<evidence type="ECO:0000256" key="2">
    <source>
        <dbReference type="ARBA" id="ARBA00022679"/>
    </source>
</evidence>
<dbReference type="EMBL" id="CP042266">
    <property type="protein sequence ID" value="QDY76920.1"/>
    <property type="molecule type" value="Genomic_DNA"/>
</dbReference>
<dbReference type="PANTHER" id="PTHR43861:SF1">
    <property type="entry name" value="TRANS-ACONITATE 2-METHYLTRANSFERASE"/>
    <property type="match status" value="1"/>
</dbReference>
<name>A0A5B8JGP7_9ACTN</name>
<dbReference type="AlphaFoldDB" id="A0A5B8JGP7"/>